<reference evidence="2 3" key="1">
    <citation type="submission" date="2017-05" db="EMBL/GenBank/DDBJ databases">
        <title>Complete and WGS of Bordetella genogroups.</title>
        <authorList>
            <person name="Spilker T."/>
            <person name="LiPuma J."/>
        </authorList>
    </citation>
    <scope>NUCLEOTIDE SEQUENCE [LARGE SCALE GENOMIC DNA]</scope>
    <source>
        <strain evidence="2 3">AU19157</strain>
    </source>
</reference>
<keyword evidence="3" id="KW-1185">Reference proteome</keyword>
<dbReference type="AlphaFoldDB" id="A0A1W6YL51"/>
<dbReference type="PIRSF" id="PIRSF017082">
    <property type="entry name" value="YflP"/>
    <property type="match status" value="1"/>
</dbReference>
<dbReference type="CDD" id="cd13578">
    <property type="entry name" value="PBP2_Bug27"/>
    <property type="match status" value="1"/>
</dbReference>
<protein>
    <recommendedName>
        <fullName evidence="4">LacI family transcriptional regulator</fullName>
    </recommendedName>
</protein>
<dbReference type="Pfam" id="PF03401">
    <property type="entry name" value="TctC"/>
    <property type="match status" value="1"/>
</dbReference>
<dbReference type="Gene3D" id="3.40.190.150">
    <property type="entry name" value="Bordetella uptake gene, domain 1"/>
    <property type="match status" value="1"/>
</dbReference>
<evidence type="ECO:0000313" key="2">
    <source>
        <dbReference type="EMBL" id="ARP81751.1"/>
    </source>
</evidence>
<dbReference type="KEGG" id="bgv:CAL12_13625"/>
<dbReference type="PANTHER" id="PTHR42928:SF5">
    <property type="entry name" value="BLR1237 PROTEIN"/>
    <property type="match status" value="1"/>
</dbReference>
<dbReference type="SUPFAM" id="SSF53850">
    <property type="entry name" value="Periplasmic binding protein-like II"/>
    <property type="match status" value="1"/>
</dbReference>
<organism evidence="2 3">
    <name type="scientific">Bordetella genomosp. 8</name>
    <dbReference type="NCBI Taxonomy" id="1416806"/>
    <lineage>
        <taxon>Bacteria</taxon>
        <taxon>Pseudomonadati</taxon>
        <taxon>Pseudomonadota</taxon>
        <taxon>Betaproteobacteria</taxon>
        <taxon>Burkholderiales</taxon>
        <taxon>Alcaligenaceae</taxon>
        <taxon>Bordetella</taxon>
    </lineage>
</organism>
<sequence length="367" mass="38780">MPRRDRAARWHAQGVVPERYCLPDTAANRRQNMRNAPGIPWPRRVGSALAIAVCLFTNGPATAAAESATDYPSRPIHLISGFEPGGATDVVARLVGRQLSRVLGTSVVIDNKPGASGNIGAGYVARSDPDGYTLYLANATVAMPSLFRTLPFDIRKDFAPLSLIGYGPSVLIANPKAPVKSVKELIEYARQHEGKVDYGSGGVGNITHMAMELFISMTGVKLIHIPYKGGAPATTAVMAGEVPVAFSAISDVIGHARDGSVVPLAISSRERSPALPDVPTVAEAGVPGYEASSWYGIVAPAGTPKSIQDKLTKALVACLQDKVLLNELVALGIEPADAGGAQEFRKYIDSEIDKWAKVIAQGHIVAR</sequence>
<proteinExistence type="inferred from homology"/>
<dbReference type="PANTHER" id="PTHR42928">
    <property type="entry name" value="TRICARBOXYLATE-BINDING PROTEIN"/>
    <property type="match status" value="1"/>
</dbReference>
<accession>A0A1W6YL51</accession>
<evidence type="ECO:0000313" key="3">
    <source>
        <dbReference type="Proteomes" id="UP000194151"/>
    </source>
</evidence>
<dbReference type="InterPro" id="IPR005064">
    <property type="entry name" value="BUG"/>
</dbReference>
<gene>
    <name evidence="2" type="ORF">CAL12_13625</name>
</gene>
<dbReference type="Gene3D" id="3.40.190.10">
    <property type="entry name" value="Periplasmic binding protein-like II"/>
    <property type="match status" value="1"/>
</dbReference>
<dbReference type="Proteomes" id="UP000194151">
    <property type="component" value="Chromosome"/>
</dbReference>
<evidence type="ECO:0008006" key="4">
    <source>
        <dbReference type="Google" id="ProtNLM"/>
    </source>
</evidence>
<dbReference type="EMBL" id="CP021108">
    <property type="protein sequence ID" value="ARP81751.1"/>
    <property type="molecule type" value="Genomic_DNA"/>
</dbReference>
<evidence type="ECO:0000256" key="1">
    <source>
        <dbReference type="ARBA" id="ARBA00006987"/>
    </source>
</evidence>
<comment type="similarity">
    <text evidence="1">Belongs to the UPF0065 (bug) family.</text>
</comment>
<dbReference type="STRING" id="1416806.CAL12_13625"/>
<name>A0A1W6YL51_9BORD</name>
<dbReference type="InterPro" id="IPR042100">
    <property type="entry name" value="Bug_dom1"/>
</dbReference>